<evidence type="ECO:0000313" key="2">
    <source>
        <dbReference type="EMBL" id="OAE34723.1"/>
    </source>
</evidence>
<evidence type="ECO:0000313" key="3">
    <source>
        <dbReference type="Proteomes" id="UP000077202"/>
    </source>
</evidence>
<dbReference type="Proteomes" id="UP000077202">
    <property type="component" value="Unassembled WGS sequence"/>
</dbReference>
<sequence length="236" mass="26894">MSSLERGLELVPIVVEGAGTLHTDNESEETSFLIEDTVEVILERIQPIKPMALSKVGGPRFEVERFDGRNDYLLWERQIKNVIKAMDLKKVLKPKPLNVNDEDWNEIQDQALMSFKMMEGTKIQDHIDAFNDLLVDLLNLDEDLSDEKKTLQLLSSLSASYHTLSRVLLHRDKESITYNKEVTALLTDDIQQKLVFSSTPPSSSIALYVTRGRMEKQSTSVSKSRNRSKSREGNKK</sequence>
<keyword evidence="3" id="KW-1185">Reference proteome</keyword>
<proteinExistence type="predicted"/>
<dbReference type="EMBL" id="LVLJ01000325">
    <property type="protein sequence ID" value="OAE34723.1"/>
    <property type="molecule type" value="Genomic_DNA"/>
</dbReference>
<organism evidence="2 3">
    <name type="scientific">Marchantia polymorpha subsp. ruderalis</name>
    <dbReference type="NCBI Taxonomy" id="1480154"/>
    <lineage>
        <taxon>Eukaryota</taxon>
        <taxon>Viridiplantae</taxon>
        <taxon>Streptophyta</taxon>
        <taxon>Embryophyta</taxon>
        <taxon>Marchantiophyta</taxon>
        <taxon>Marchantiopsida</taxon>
        <taxon>Marchantiidae</taxon>
        <taxon>Marchantiales</taxon>
        <taxon>Marchantiaceae</taxon>
        <taxon>Marchantia</taxon>
    </lineage>
</organism>
<comment type="caution">
    <text evidence="2">The sequence shown here is derived from an EMBL/GenBank/DDBJ whole genome shotgun (WGS) entry which is preliminary data.</text>
</comment>
<dbReference type="AlphaFoldDB" id="A0A176WQA7"/>
<name>A0A176WQA7_MARPO</name>
<feature type="region of interest" description="Disordered" evidence="1">
    <location>
        <begin position="207"/>
        <end position="236"/>
    </location>
</feature>
<reference evidence="2" key="1">
    <citation type="submission" date="2016-03" db="EMBL/GenBank/DDBJ databases">
        <title>Mechanisms controlling the formation of the plant cell surface in tip-growing cells are functionally conserved among land plants.</title>
        <authorList>
            <person name="Honkanen S."/>
            <person name="Jones V.A."/>
            <person name="Morieri G."/>
            <person name="Champion C."/>
            <person name="Hetherington A.J."/>
            <person name="Kelly S."/>
            <person name="Saint-Marcoux D."/>
            <person name="Proust H."/>
            <person name="Prescott H."/>
            <person name="Dolan L."/>
        </authorList>
    </citation>
    <scope>NUCLEOTIDE SEQUENCE [LARGE SCALE GENOMIC DNA]</scope>
    <source>
        <tissue evidence="2">Whole gametophyte</tissue>
    </source>
</reference>
<dbReference type="Pfam" id="PF14223">
    <property type="entry name" value="Retrotran_gag_2"/>
    <property type="match status" value="1"/>
</dbReference>
<gene>
    <name evidence="2" type="ORF">AXG93_700s1050</name>
</gene>
<protein>
    <submittedName>
        <fullName evidence="2">Uncharacterized protein</fullName>
    </submittedName>
</protein>
<accession>A0A176WQA7</accession>
<evidence type="ECO:0000256" key="1">
    <source>
        <dbReference type="SAM" id="MobiDB-lite"/>
    </source>
</evidence>